<proteinExistence type="predicted"/>
<keyword evidence="2" id="KW-0812">Transmembrane</keyword>
<feature type="transmembrane region" description="Helical" evidence="2">
    <location>
        <begin position="144"/>
        <end position="164"/>
    </location>
</feature>
<reference evidence="4" key="1">
    <citation type="submission" date="2016-04" db="EMBL/GenBank/DDBJ databases">
        <authorList>
            <person name="Lyu Z."/>
            <person name="Lyu W."/>
        </authorList>
    </citation>
    <scope>NUCLEOTIDE SEQUENCE [LARGE SCALE GENOMIC DNA]</scope>
    <source>
        <strain evidence="4">C44</strain>
    </source>
</reference>
<keyword evidence="2" id="KW-1133">Transmembrane helix</keyword>
<evidence type="ECO:0000256" key="2">
    <source>
        <dbReference type="SAM" id="Phobius"/>
    </source>
</evidence>
<protein>
    <recommendedName>
        <fullName evidence="5">Membrane protein YqhR</fullName>
    </recommendedName>
</protein>
<evidence type="ECO:0008006" key="5">
    <source>
        <dbReference type="Google" id="ProtNLM"/>
    </source>
</evidence>
<evidence type="ECO:0000256" key="1">
    <source>
        <dbReference type="SAM" id="MobiDB-lite"/>
    </source>
</evidence>
<dbReference type="Pfam" id="PF11085">
    <property type="entry name" value="YqhR"/>
    <property type="match status" value="1"/>
</dbReference>
<dbReference type="RefSeq" id="WP_066335279.1">
    <property type="nucleotide sequence ID" value="NZ_LWSG01000023.1"/>
</dbReference>
<dbReference type="InterPro" id="IPR024563">
    <property type="entry name" value="YqhR"/>
</dbReference>
<keyword evidence="2" id="KW-0472">Membrane</keyword>
<dbReference type="AlphaFoldDB" id="A0A179SY15"/>
<gene>
    <name evidence="3" type="ORF">A6K24_06660</name>
</gene>
<comment type="caution">
    <text evidence="3">The sequence shown here is derived from an EMBL/GenBank/DDBJ whole genome shotgun (WGS) entry which is preliminary data.</text>
</comment>
<sequence length="177" mass="19847">MADKKNQNDEQKQDKDNPNLEQNKREKPVSQLGKVISTGFIGGVFWSFLAYLSSLLNFTEVSPNLILQPIALGDWKNGTLGEFISIVLIGLLSIGVALAYYAILKRFKSMWIGILYGVALWGLVFFILNPIFPNLKTVFELSRATIVTTACLYILYGVFVGYSISFDHNELNTNNEN</sequence>
<evidence type="ECO:0000313" key="3">
    <source>
        <dbReference type="EMBL" id="OAS85183.1"/>
    </source>
</evidence>
<evidence type="ECO:0000313" key="4">
    <source>
        <dbReference type="Proteomes" id="UP000078534"/>
    </source>
</evidence>
<feature type="region of interest" description="Disordered" evidence="1">
    <location>
        <begin position="1"/>
        <end position="27"/>
    </location>
</feature>
<keyword evidence="4" id="KW-1185">Reference proteome</keyword>
<accession>A0A179SY15</accession>
<feature type="transmembrane region" description="Helical" evidence="2">
    <location>
        <begin position="83"/>
        <end position="103"/>
    </location>
</feature>
<name>A0A179SY15_9BACI</name>
<dbReference type="OrthoDB" id="2691442at2"/>
<feature type="transmembrane region" description="Helical" evidence="2">
    <location>
        <begin position="110"/>
        <end position="132"/>
    </location>
</feature>
<dbReference type="STRING" id="152268.A6K24_06660"/>
<dbReference type="Proteomes" id="UP000078534">
    <property type="component" value="Unassembled WGS sequence"/>
</dbReference>
<feature type="transmembrane region" description="Helical" evidence="2">
    <location>
        <begin position="32"/>
        <end position="52"/>
    </location>
</feature>
<organism evidence="3 4">
    <name type="scientific">Metabacillus litoralis</name>
    <dbReference type="NCBI Taxonomy" id="152268"/>
    <lineage>
        <taxon>Bacteria</taxon>
        <taxon>Bacillati</taxon>
        <taxon>Bacillota</taxon>
        <taxon>Bacilli</taxon>
        <taxon>Bacillales</taxon>
        <taxon>Bacillaceae</taxon>
        <taxon>Metabacillus</taxon>
    </lineage>
</organism>
<dbReference type="EMBL" id="LWSG01000023">
    <property type="protein sequence ID" value="OAS85183.1"/>
    <property type="molecule type" value="Genomic_DNA"/>
</dbReference>